<keyword evidence="4" id="KW-1185">Reference proteome</keyword>
<dbReference type="RefSeq" id="WP_222160261.1">
    <property type="nucleotide sequence ID" value="NZ_CP081864.1"/>
</dbReference>
<accession>A0ABX9APX4</accession>
<dbReference type="EMBL" id="CP081864">
    <property type="protein sequence ID" value="QZN97234.1"/>
    <property type="molecule type" value="Genomic_DNA"/>
</dbReference>
<proteinExistence type="predicted"/>
<evidence type="ECO:0000259" key="2">
    <source>
        <dbReference type="Pfam" id="PF21684"/>
    </source>
</evidence>
<evidence type="ECO:0000256" key="1">
    <source>
        <dbReference type="ARBA" id="ARBA00022737"/>
    </source>
</evidence>
<dbReference type="Gene3D" id="3.30.2450.10">
    <property type="entry name" value="Secreted effector protein pipB2"/>
    <property type="match status" value="1"/>
</dbReference>
<dbReference type="InterPro" id="IPR048984">
    <property type="entry name" value="PipB2_N"/>
</dbReference>
<reference evidence="3 4" key="1">
    <citation type="submission" date="2021-08" db="EMBL/GenBank/DDBJ databases">
        <title>Culture and genomic analysis of Symbiopectobacterium purcellii sp. nov. gen. nov., isolated from the leafhopper Empoasca decipiens.</title>
        <authorList>
            <person name="Nadal-Jimenez P."/>
            <person name="Siozios S."/>
            <person name="Halliday N."/>
            <person name="Camara M."/>
            <person name="Hurst G.D.D."/>
        </authorList>
    </citation>
    <scope>NUCLEOTIDE SEQUENCE [LARGE SCALE GENOMIC DNA]</scope>
    <source>
        <strain evidence="3 4">SyEd1</strain>
    </source>
</reference>
<evidence type="ECO:0000313" key="3">
    <source>
        <dbReference type="EMBL" id="QZN97234.1"/>
    </source>
</evidence>
<dbReference type="Proteomes" id="UP000825886">
    <property type="component" value="Chromosome"/>
</dbReference>
<protein>
    <recommendedName>
        <fullName evidence="2">Secreted effector protein PipB2 N-terminal domain-containing protein</fullName>
    </recommendedName>
</protein>
<dbReference type="Pfam" id="PF21684">
    <property type="entry name" value="PipB2_N"/>
    <property type="match status" value="1"/>
</dbReference>
<name>A0ABX9APX4_9ENTR</name>
<sequence length="176" mass="19649">MATISQCCNMAICAAGIESEDEKNKIMSPKGVLEHIINFFTAGGIRRANERLYTKLCQSLSDNLTKESLGMLDLMPDSLTLHDIDGYSVSFFLPKANNNTGTVTVEVHKCTGKGKDSEYAKGEIRLLDYMEKCCKVILSQSDLLDPETKQKLIYGATYELEQEIIYDIAPEHRVTL</sequence>
<keyword evidence="1" id="KW-0677">Repeat</keyword>
<feature type="domain" description="Secreted effector protein PipB2 N-terminal" evidence="2">
    <location>
        <begin position="27"/>
        <end position="110"/>
    </location>
</feature>
<organism evidence="3 4">
    <name type="scientific">Symbiopectobacterium purcellii</name>
    <dbReference type="NCBI Taxonomy" id="2871826"/>
    <lineage>
        <taxon>Bacteria</taxon>
        <taxon>Pseudomonadati</taxon>
        <taxon>Pseudomonadota</taxon>
        <taxon>Gammaproteobacteria</taxon>
        <taxon>Enterobacterales</taxon>
        <taxon>Enterobacteriaceae</taxon>
    </lineage>
</organism>
<evidence type="ECO:0000313" key="4">
    <source>
        <dbReference type="Proteomes" id="UP000825886"/>
    </source>
</evidence>
<gene>
    <name evidence="3" type="ORF">K6K13_07730</name>
</gene>